<keyword evidence="4 6" id="KW-1133">Transmembrane helix</keyword>
<dbReference type="RefSeq" id="WP_369337809.1">
    <property type="nucleotide sequence ID" value="NZ_JBFYGN010000006.1"/>
</dbReference>
<dbReference type="Pfam" id="PF13440">
    <property type="entry name" value="Polysacc_synt_3"/>
    <property type="match status" value="1"/>
</dbReference>
<accession>A0ABV3ZSN9</accession>
<proteinExistence type="predicted"/>
<reference evidence="7 8" key="1">
    <citation type="journal article" date="2013" name="Int. J. Syst. Evol. Microbiol.">
        <title>Comamonas guangdongensis sp. nov., isolated from subterranean forest sediment, and emended description of the genus Comamonas.</title>
        <authorList>
            <person name="Zhang J."/>
            <person name="Wang Y."/>
            <person name="Zhou S."/>
            <person name="Wu C."/>
            <person name="He J."/>
            <person name="Li F."/>
        </authorList>
    </citation>
    <scope>NUCLEOTIDE SEQUENCE [LARGE SCALE GENOMIC DNA]</scope>
    <source>
        <strain evidence="7 8">CCTCC AB2011133</strain>
    </source>
</reference>
<keyword evidence="8" id="KW-1185">Reference proteome</keyword>
<comment type="subcellular location">
    <subcellularLocation>
        <location evidence="1">Cell membrane</location>
        <topology evidence="1">Multi-pass membrane protein</topology>
    </subcellularLocation>
</comment>
<keyword evidence="5 6" id="KW-0472">Membrane</keyword>
<feature type="transmembrane region" description="Helical" evidence="6">
    <location>
        <begin position="104"/>
        <end position="123"/>
    </location>
</feature>
<feature type="transmembrane region" description="Helical" evidence="6">
    <location>
        <begin position="311"/>
        <end position="335"/>
    </location>
</feature>
<dbReference type="EMBL" id="JBFYGN010000006">
    <property type="protein sequence ID" value="MEX8192607.1"/>
    <property type="molecule type" value="Genomic_DNA"/>
</dbReference>
<evidence type="ECO:0000256" key="2">
    <source>
        <dbReference type="ARBA" id="ARBA00022475"/>
    </source>
</evidence>
<sequence length="426" mass="45516">MVGGALQLGLTILAARLLGPEQNGHYAQFVLVFNLVFIGLNFGLGPASTYFVASGRLTEAAARRISVRVISLITALLGLVTLLIWKASMIRVVESAFKIPVPLFLWGLAGGVLLLTFNQMLAIMMGGHRYDTVNLLNISKAGVPLLFIALLSLLVAPDSLNLSIAHTAAMAVVLMLSIMALTGASEKNRSAELMSEKSVGSVLHAMLGYGALVYASNLLHYLAMRGLLLLLSYYSIPESVGFLNLALLLLEVTLLLPSAIGQLVFPQSSTTGFDRRVIEIVLRINMLIGLFLAVGVVLLSIPVIRVLMGEAYVSVGSAMMHLAPSVILLAIPRILSQVLSGQGYPRYPLIAAALSLVVGAILAVLLIPRWGVLGAVWAINAVSAITATVTLVGYSRVHKVAMCELLKPRFQDWAGVQRMLAKISRS</sequence>
<organism evidence="7 8">
    <name type="scientific">Comamonas guangdongensis</name>
    <dbReference type="NCBI Taxonomy" id="510515"/>
    <lineage>
        <taxon>Bacteria</taxon>
        <taxon>Pseudomonadati</taxon>
        <taxon>Pseudomonadota</taxon>
        <taxon>Betaproteobacteria</taxon>
        <taxon>Burkholderiales</taxon>
        <taxon>Comamonadaceae</taxon>
        <taxon>Comamonas</taxon>
    </lineage>
</organism>
<name>A0ABV3ZSN9_9BURK</name>
<feature type="transmembrane region" description="Helical" evidence="6">
    <location>
        <begin position="347"/>
        <end position="367"/>
    </location>
</feature>
<keyword evidence="3 6" id="KW-0812">Transmembrane</keyword>
<feature type="transmembrane region" description="Helical" evidence="6">
    <location>
        <begin position="162"/>
        <end position="181"/>
    </location>
</feature>
<evidence type="ECO:0000256" key="5">
    <source>
        <dbReference type="ARBA" id="ARBA00023136"/>
    </source>
</evidence>
<dbReference type="Proteomes" id="UP001561046">
    <property type="component" value="Unassembled WGS sequence"/>
</dbReference>
<feature type="transmembrane region" description="Helical" evidence="6">
    <location>
        <begin position="202"/>
        <end position="222"/>
    </location>
</feature>
<evidence type="ECO:0000313" key="7">
    <source>
        <dbReference type="EMBL" id="MEX8192607.1"/>
    </source>
</evidence>
<feature type="transmembrane region" description="Helical" evidence="6">
    <location>
        <begin position="65"/>
        <end position="84"/>
    </location>
</feature>
<evidence type="ECO:0000256" key="1">
    <source>
        <dbReference type="ARBA" id="ARBA00004651"/>
    </source>
</evidence>
<keyword evidence="2" id="KW-1003">Cell membrane</keyword>
<dbReference type="InterPro" id="IPR050833">
    <property type="entry name" value="Poly_Biosynth_Transport"/>
</dbReference>
<feature type="transmembrane region" description="Helical" evidence="6">
    <location>
        <begin position="30"/>
        <end position="53"/>
    </location>
</feature>
<evidence type="ECO:0000256" key="3">
    <source>
        <dbReference type="ARBA" id="ARBA00022692"/>
    </source>
</evidence>
<evidence type="ECO:0000256" key="4">
    <source>
        <dbReference type="ARBA" id="ARBA00022989"/>
    </source>
</evidence>
<feature type="transmembrane region" description="Helical" evidence="6">
    <location>
        <begin position="242"/>
        <end position="265"/>
    </location>
</feature>
<dbReference type="PANTHER" id="PTHR30250:SF11">
    <property type="entry name" value="O-ANTIGEN TRANSPORTER-RELATED"/>
    <property type="match status" value="1"/>
</dbReference>
<dbReference type="PANTHER" id="PTHR30250">
    <property type="entry name" value="PST FAMILY PREDICTED COLANIC ACID TRANSPORTER"/>
    <property type="match status" value="1"/>
</dbReference>
<feature type="transmembrane region" description="Helical" evidence="6">
    <location>
        <begin position="135"/>
        <end position="156"/>
    </location>
</feature>
<evidence type="ECO:0000313" key="8">
    <source>
        <dbReference type="Proteomes" id="UP001561046"/>
    </source>
</evidence>
<gene>
    <name evidence="7" type="ORF">AB6724_07120</name>
</gene>
<comment type="caution">
    <text evidence="7">The sequence shown here is derived from an EMBL/GenBank/DDBJ whole genome shotgun (WGS) entry which is preliminary data.</text>
</comment>
<evidence type="ECO:0000256" key="6">
    <source>
        <dbReference type="SAM" id="Phobius"/>
    </source>
</evidence>
<protein>
    <submittedName>
        <fullName evidence="7">Lipopolysaccharide biosynthesis protein</fullName>
    </submittedName>
</protein>
<feature type="transmembrane region" description="Helical" evidence="6">
    <location>
        <begin position="373"/>
        <end position="394"/>
    </location>
</feature>
<feature type="transmembrane region" description="Helical" evidence="6">
    <location>
        <begin position="286"/>
        <end position="305"/>
    </location>
</feature>